<reference evidence="5 6" key="1">
    <citation type="submission" date="2014-03" db="EMBL/GenBank/DDBJ databases">
        <title>Draft Genome Sequence of Actibacterium mucosum KCTC 23349, a Marine Alphaproteobacterium with Complex Ionic Requirements Isolated from Mediterranean Seawater at Malvarrosa Beach, Valencia, Spain.</title>
        <authorList>
            <person name="Arahal D.R."/>
            <person name="Shao Z."/>
            <person name="Lai Q."/>
            <person name="Pujalte M.J."/>
        </authorList>
    </citation>
    <scope>NUCLEOTIDE SEQUENCE [LARGE SCALE GENOMIC DNA]</scope>
    <source>
        <strain evidence="5 6">KCTC 23349</strain>
    </source>
</reference>
<dbReference type="InterPro" id="IPR010982">
    <property type="entry name" value="Lambda_DNA-bd_dom_sf"/>
</dbReference>
<dbReference type="GO" id="GO:0000976">
    <property type="term" value="F:transcription cis-regulatory region binding"/>
    <property type="evidence" value="ECO:0007669"/>
    <property type="project" value="TreeGrafter"/>
</dbReference>
<comment type="caution">
    <text evidence="5">The sequence shown here is derived from an EMBL/GenBank/DDBJ whole genome shotgun (WGS) entry which is preliminary data.</text>
</comment>
<dbReference type="AlphaFoldDB" id="A0A037ZH25"/>
<keyword evidence="1" id="KW-0805">Transcription regulation</keyword>
<evidence type="ECO:0000256" key="1">
    <source>
        <dbReference type="ARBA" id="ARBA00023015"/>
    </source>
</evidence>
<dbReference type="Proteomes" id="UP000026249">
    <property type="component" value="Unassembled WGS sequence"/>
</dbReference>
<dbReference type="Gene3D" id="1.10.260.40">
    <property type="entry name" value="lambda repressor-like DNA-binding domains"/>
    <property type="match status" value="1"/>
</dbReference>
<feature type="domain" description="HTH lacI-type" evidence="4">
    <location>
        <begin position="7"/>
        <end position="46"/>
    </location>
</feature>
<evidence type="ECO:0000259" key="4">
    <source>
        <dbReference type="PROSITE" id="PS50932"/>
    </source>
</evidence>
<evidence type="ECO:0000313" key="6">
    <source>
        <dbReference type="Proteomes" id="UP000026249"/>
    </source>
</evidence>
<dbReference type="SUPFAM" id="SSF53822">
    <property type="entry name" value="Periplasmic binding protein-like I"/>
    <property type="match status" value="1"/>
</dbReference>
<dbReference type="InterPro" id="IPR000843">
    <property type="entry name" value="HTH_LacI"/>
</dbReference>
<dbReference type="RefSeq" id="WP_035257684.1">
    <property type="nucleotide sequence ID" value="NZ_JFKE01000003.1"/>
</dbReference>
<evidence type="ECO:0000313" key="5">
    <source>
        <dbReference type="EMBL" id="KAJ55765.1"/>
    </source>
</evidence>
<protein>
    <submittedName>
        <fullName evidence="5">LacI family transcriptional regulator</fullName>
    </submittedName>
</protein>
<dbReference type="SUPFAM" id="SSF47413">
    <property type="entry name" value="lambda repressor-like DNA-binding domains"/>
    <property type="match status" value="1"/>
</dbReference>
<dbReference type="CDD" id="cd01392">
    <property type="entry name" value="HTH_LacI"/>
    <property type="match status" value="1"/>
</dbReference>
<dbReference type="PANTHER" id="PTHR30146:SF152">
    <property type="entry name" value="TRANSCRIPTIONAL REGULATORY PROTEIN"/>
    <property type="match status" value="1"/>
</dbReference>
<dbReference type="Pfam" id="PF00356">
    <property type="entry name" value="LacI"/>
    <property type="match status" value="1"/>
</dbReference>
<name>A0A037ZH25_9RHOB</name>
<organism evidence="5 6">
    <name type="scientific">Actibacterium mucosum KCTC 23349</name>
    <dbReference type="NCBI Taxonomy" id="1454373"/>
    <lineage>
        <taxon>Bacteria</taxon>
        <taxon>Pseudomonadati</taxon>
        <taxon>Pseudomonadota</taxon>
        <taxon>Alphaproteobacteria</taxon>
        <taxon>Rhodobacterales</taxon>
        <taxon>Roseobacteraceae</taxon>
        <taxon>Actibacterium</taxon>
    </lineage>
</organism>
<dbReference type="PROSITE" id="PS50932">
    <property type="entry name" value="HTH_LACI_2"/>
    <property type="match status" value="1"/>
</dbReference>
<dbReference type="InterPro" id="IPR028082">
    <property type="entry name" value="Peripla_BP_I"/>
</dbReference>
<evidence type="ECO:0000256" key="3">
    <source>
        <dbReference type="ARBA" id="ARBA00023163"/>
    </source>
</evidence>
<dbReference type="OrthoDB" id="9805774at2"/>
<dbReference type="SMART" id="SM00354">
    <property type="entry name" value="HTH_LACI"/>
    <property type="match status" value="1"/>
</dbReference>
<dbReference type="STRING" id="1454373.ACMU_08280"/>
<keyword evidence="6" id="KW-1185">Reference proteome</keyword>
<accession>A0A037ZH25</accession>
<dbReference type="EMBL" id="JFKE01000003">
    <property type="protein sequence ID" value="KAJ55765.1"/>
    <property type="molecule type" value="Genomic_DNA"/>
</dbReference>
<gene>
    <name evidence="5" type="ORF">ACMU_08280</name>
</gene>
<dbReference type="Pfam" id="PF13407">
    <property type="entry name" value="Peripla_BP_4"/>
    <property type="match status" value="1"/>
</dbReference>
<dbReference type="CDD" id="cd06307">
    <property type="entry name" value="PBP1_sugar_binding"/>
    <property type="match status" value="1"/>
</dbReference>
<dbReference type="PANTHER" id="PTHR30146">
    <property type="entry name" value="LACI-RELATED TRANSCRIPTIONAL REPRESSOR"/>
    <property type="match status" value="1"/>
</dbReference>
<dbReference type="InterPro" id="IPR025997">
    <property type="entry name" value="SBP_2_dom"/>
</dbReference>
<dbReference type="GO" id="GO:0003700">
    <property type="term" value="F:DNA-binding transcription factor activity"/>
    <property type="evidence" value="ECO:0007669"/>
    <property type="project" value="TreeGrafter"/>
</dbReference>
<proteinExistence type="predicted"/>
<keyword evidence="2" id="KW-0238">DNA-binding</keyword>
<keyword evidence="3" id="KW-0804">Transcription</keyword>
<evidence type="ECO:0000256" key="2">
    <source>
        <dbReference type="ARBA" id="ARBA00023125"/>
    </source>
</evidence>
<dbReference type="Gene3D" id="3.40.50.2300">
    <property type="match status" value="2"/>
</dbReference>
<sequence>MTHRFPIREIALQAGLGLATVDRVLNNRNHVSPQTKLRVRAAIEELAAREAKTAARGRRLFFDFIVMGPDYFNHEIKTAAESVQHQIDAAVCRPRFVQHGILDEEGIVHALMRILKRGSNGVCLTARDTPKIRKTVNTLSAAKIPVVTLLTDISGSDRISYVGLDNIGAGRTAAYLVSKFVGDDSGTVLVIRNLERVLGEEERETAFVEALADRCPQLRILQVPNICGSSSETSKTLSNVLATVPNLCALYSLGVGNRSILDILEHNGLRPRLFMAHDLNQENHNLLFDQRLDFILHHDLRSDVRNVFDAFLAYHQLSTGPVSDLVSSVQVLTQENIPSQVSSRKVRKAISDGIKL</sequence>